<evidence type="ECO:0000313" key="1">
    <source>
        <dbReference type="EMBL" id="KAI4354342.1"/>
    </source>
</evidence>
<proteinExistence type="predicted"/>
<organism evidence="1 2">
    <name type="scientific">Bauhinia variegata</name>
    <name type="common">Purple orchid tree</name>
    <name type="synonym">Phanera variegata</name>
    <dbReference type="NCBI Taxonomy" id="167791"/>
    <lineage>
        <taxon>Eukaryota</taxon>
        <taxon>Viridiplantae</taxon>
        <taxon>Streptophyta</taxon>
        <taxon>Embryophyta</taxon>
        <taxon>Tracheophyta</taxon>
        <taxon>Spermatophyta</taxon>
        <taxon>Magnoliopsida</taxon>
        <taxon>eudicotyledons</taxon>
        <taxon>Gunneridae</taxon>
        <taxon>Pentapetalae</taxon>
        <taxon>rosids</taxon>
        <taxon>fabids</taxon>
        <taxon>Fabales</taxon>
        <taxon>Fabaceae</taxon>
        <taxon>Cercidoideae</taxon>
        <taxon>Cercideae</taxon>
        <taxon>Bauhiniinae</taxon>
        <taxon>Bauhinia</taxon>
    </lineage>
</organism>
<comment type="caution">
    <text evidence="1">The sequence shown here is derived from an EMBL/GenBank/DDBJ whole genome shotgun (WGS) entry which is preliminary data.</text>
</comment>
<sequence length="192" mass="21974">MHILKQDHQKVFEVFIGQFRQLFDLKSDNLYVGQSGSSTLLGSERGFSQNLDVLFRQHACFNLRSCSTTLGSLSRLVQSLPRMIIIDEIGKQHVKFSLEAAKLAQSNASLGEYDASAISSRQSRSLAEDAFFHPSIMSVSYYSFEHCFAVYSPFFLLVSLHVLMGAIIEWKRYKRENKKYMAWKNKVNVRST</sequence>
<gene>
    <name evidence="1" type="ORF">L6164_003212</name>
</gene>
<reference evidence="1 2" key="1">
    <citation type="journal article" date="2022" name="DNA Res.">
        <title>Chromosomal-level genome assembly of the orchid tree Bauhinia variegata (Leguminosae; Cercidoideae) supports the allotetraploid origin hypothesis of Bauhinia.</title>
        <authorList>
            <person name="Zhong Y."/>
            <person name="Chen Y."/>
            <person name="Zheng D."/>
            <person name="Pang J."/>
            <person name="Liu Y."/>
            <person name="Luo S."/>
            <person name="Meng S."/>
            <person name="Qian L."/>
            <person name="Wei D."/>
            <person name="Dai S."/>
            <person name="Zhou R."/>
        </authorList>
    </citation>
    <scope>NUCLEOTIDE SEQUENCE [LARGE SCALE GENOMIC DNA]</scope>
    <source>
        <strain evidence="1">BV-YZ2020</strain>
    </source>
</reference>
<evidence type="ECO:0000313" key="2">
    <source>
        <dbReference type="Proteomes" id="UP000828941"/>
    </source>
</evidence>
<dbReference type="Proteomes" id="UP000828941">
    <property type="component" value="Chromosome 2"/>
</dbReference>
<dbReference type="EMBL" id="CM039427">
    <property type="protein sequence ID" value="KAI4354342.1"/>
    <property type="molecule type" value="Genomic_DNA"/>
</dbReference>
<accession>A0ACB9Q015</accession>
<name>A0ACB9Q015_BAUVA</name>
<protein>
    <submittedName>
        <fullName evidence="1">Uncharacterized protein</fullName>
    </submittedName>
</protein>
<keyword evidence="2" id="KW-1185">Reference proteome</keyword>